<accession>A0A6L2JCU7</accession>
<evidence type="ECO:0000313" key="2">
    <source>
        <dbReference type="EMBL" id="GEU34726.1"/>
    </source>
</evidence>
<feature type="domain" description="Integrase catalytic" evidence="1">
    <location>
        <begin position="403"/>
        <end position="492"/>
    </location>
</feature>
<comment type="caution">
    <text evidence="2">The sequence shown here is derived from an EMBL/GenBank/DDBJ whole genome shotgun (WGS) entry which is preliminary data.</text>
</comment>
<dbReference type="PANTHER" id="PTHR42648:SF18">
    <property type="entry name" value="RETROTRANSPOSON, UNCLASSIFIED-LIKE PROTEIN"/>
    <property type="match status" value="1"/>
</dbReference>
<organism evidence="2">
    <name type="scientific">Tanacetum cinerariifolium</name>
    <name type="common">Dalmatian daisy</name>
    <name type="synonym">Chrysanthemum cinerariifolium</name>
    <dbReference type="NCBI Taxonomy" id="118510"/>
    <lineage>
        <taxon>Eukaryota</taxon>
        <taxon>Viridiplantae</taxon>
        <taxon>Streptophyta</taxon>
        <taxon>Embryophyta</taxon>
        <taxon>Tracheophyta</taxon>
        <taxon>Spermatophyta</taxon>
        <taxon>Magnoliopsida</taxon>
        <taxon>eudicotyledons</taxon>
        <taxon>Gunneridae</taxon>
        <taxon>Pentapetalae</taxon>
        <taxon>asterids</taxon>
        <taxon>campanulids</taxon>
        <taxon>Asterales</taxon>
        <taxon>Asteraceae</taxon>
        <taxon>Asteroideae</taxon>
        <taxon>Anthemideae</taxon>
        <taxon>Anthemidinae</taxon>
        <taxon>Tanacetum</taxon>
    </lineage>
</organism>
<dbReference type="AlphaFoldDB" id="A0A6L2JCU7"/>
<protein>
    <submittedName>
        <fullName evidence="2">Integrase, catalytic region, zinc finger, CCHC-type, peptidase aspartic, catalytic</fullName>
    </submittedName>
</protein>
<dbReference type="Gene3D" id="3.30.420.10">
    <property type="entry name" value="Ribonuclease H-like superfamily/Ribonuclease H"/>
    <property type="match status" value="1"/>
</dbReference>
<dbReference type="PANTHER" id="PTHR42648">
    <property type="entry name" value="TRANSPOSASE, PUTATIVE-RELATED"/>
    <property type="match status" value="1"/>
</dbReference>
<sequence length="550" mass="62930">MWRSIKEEPYERPLITDPDDDKEKILKPLSKMTESNKKQYIADVKVMNYLLQAILNDIYNSVGAPQEGESLESVYEGLTTLVNFMDRNNVRLFQCQSTPCFSIACNPSGANMLSWFITTKQKIQFHMNSYYQGELHWDSQEDKLTTAMMLLARAITQKFSTPTNNRLCTSSNTRNQAAIKDGRVEIHAKNAGYGGNGHYARNGLKLRVRDAKYFREQMLLAMKDEAGSNLNDEENDFILDKSFGDETLEELTAERQNASHKMIPKAVHEHKNHGKRKTVINIFDDEQINSNIIFDDPFVENNGASDEHDSAAHDQYYDVKILAYNASREAENQKRFNNELKKKKILLQKELVTYSRVKRALFTSPVAAKSRNLGTTSVVTKSRFSVAKTPTATNKVSDLIMKPEFKNEKLWSFYSKLGIVHHTSIAQKPSQNGFIERQNHTVIKAACTMLFFSKSLEFLWTEAIAIACFTRNRSILYTRYNKTPYELIRRRNPNVQYFLMYGSLCYPTNNHDDLGKMKPKADIDNFAANTLDVEDTPSPSSILIEDSDAL</sequence>
<dbReference type="EMBL" id="BKCJ010000611">
    <property type="protein sequence ID" value="GEU34726.1"/>
    <property type="molecule type" value="Genomic_DNA"/>
</dbReference>
<dbReference type="InterPro" id="IPR001584">
    <property type="entry name" value="Integrase_cat-core"/>
</dbReference>
<dbReference type="InterPro" id="IPR036397">
    <property type="entry name" value="RNaseH_sf"/>
</dbReference>
<dbReference type="PROSITE" id="PS50994">
    <property type="entry name" value="INTEGRASE"/>
    <property type="match status" value="1"/>
</dbReference>
<dbReference type="InterPro" id="IPR012337">
    <property type="entry name" value="RNaseH-like_sf"/>
</dbReference>
<dbReference type="GO" id="GO:0015074">
    <property type="term" value="P:DNA integration"/>
    <property type="evidence" value="ECO:0007669"/>
    <property type="project" value="InterPro"/>
</dbReference>
<evidence type="ECO:0000259" key="1">
    <source>
        <dbReference type="PROSITE" id="PS50994"/>
    </source>
</evidence>
<name>A0A6L2JCU7_TANCI</name>
<gene>
    <name evidence="2" type="ORF">Tci_006704</name>
</gene>
<dbReference type="SUPFAM" id="SSF53098">
    <property type="entry name" value="Ribonuclease H-like"/>
    <property type="match status" value="1"/>
</dbReference>
<proteinExistence type="predicted"/>
<reference evidence="2" key="1">
    <citation type="journal article" date="2019" name="Sci. Rep.">
        <title>Draft genome of Tanacetum cinerariifolium, the natural source of mosquito coil.</title>
        <authorList>
            <person name="Yamashiro T."/>
            <person name="Shiraishi A."/>
            <person name="Satake H."/>
            <person name="Nakayama K."/>
        </authorList>
    </citation>
    <scope>NUCLEOTIDE SEQUENCE</scope>
</reference>
<dbReference type="InterPro" id="IPR039537">
    <property type="entry name" value="Retrotran_Ty1/copia-like"/>
</dbReference>
<dbReference type="GO" id="GO:0003676">
    <property type="term" value="F:nucleic acid binding"/>
    <property type="evidence" value="ECO:0007669"/>
    <property type="project" value="InterPro"/>
</dbReference>